<name>A0ABU9MY53_9GAMM</name>
<keyword evidence="5" id="KW-1185">Reference proteome</keyword>
<dbReference type="Pfam" id="PF13584">
    <property type="entry name" value="BatD"/>
    <property type="match status" value="2"/>
</dbReference>
<feature type="signal peptide" evidence="2">
    <location>
        <begin position="1"/>
        <end position="19"/>
    </location>
</feature>
<feature type="transmembrane region" description="Helical" evidence="1">
    <location>
        <begin position="410"/>
        <end position="431"/>
    </location>
</feature>
<dbReference type="Proteomes" id="UP001447008">
    <property type="component" value="Unassembled WGS sequence"/>
</dbReference>
<proteinExistence type="predicted"/>
<accession>A0ABU9MY53</accession>
<gene>
    <name evidence="4" type="ORF">WCN91_07930</name>
</gene>
<dbReference type="Pfam" id="PF25607">
    <property type="entry name" value="DUF7939"/>
    <property type="match status" value="1"/>
</dbReference>
<dbReference type="EMBL" id="JBCGCU010000007">
    <property type="protein sequence ID" value="MEM0515361.1"/>
    <property type="molecule type" value="Genomic_DNA"/>
</dbReference>
<organism evidence="4 5">
    <name type="scientific">Pseudoalteromonas qingdaonensis</name>
    <dbReference type="NCBI Taxonomy" id="3131913"/>
    <lineage>
        <taxon>Bacteria</taxon>
        <taxon>Pseudomonadati</taxon>
        <taxon>Pseudomonadota</taxon>
        <taxon>Gammaproteobacteria</taxon>
        <taxon>Alteromonadales</taxon>
        <taxon>Pseudoalteromonadaceae</taxon>
        <taxon>Pseudoalteromonas</taxon>
    </lineage>
</organism>
<evidence type="ECO:0000256" key="1">
    <source>
        <dbReference type="SAM" id="Phobius"/>
    </source>
</evidence>
<evidence type="ECO:0000259" key="3">
    <source>
        <dbReference type="Pfam" id="PF25607"/>
    </source>
</evidence>
<dbReference type="PANTHER" id="PTHR40940">
    <property type="entry name" value="PROTEIN BATD-RELATED"/>
    <property type="match status" value="1"/>
</dbReference>
<keyword evidence="2" id="KW-0732">Signal</keyword>
<dbReference type="InterPro" id="IPR025738">
    <property type="entry name" value="BatD"/>
</dbReference>
<feature type="chain" id="PRO_5046238294" evidence="2">
    <location>
        <begin position="20"/>
        <end position="542"/>
    </location>
</feature>
<evidence type="ECO:0000256" key="2">
    <source>
        <dbReference type="SAM" id="SignalP"/>
    </source>
</evidence>
<dbReference type="InterPro" id="IPR057699">
    <property type="entry name" value="DUF7939"/>
</dbReference>
<evidence type="ECO:0000313" key="5">
    <source>
        <dbReference type="Proteomes" id="UP001447008"/>
    </source>
</evidence>
<sequence length="542" mass="59738">MVRSFLYICFICLSLPTLALSQLEASVDKNPVSAGEYFVLTLSADDTIKDSQPDTQILLQDFVVGPTSRSTNTQIINGVISRKTSWRVELMARNPGQYEIPAFEVKGVSSTPFTLNVVEGNEAQSDSNNAFIKTELTPASLYVQQAAIYTVKLYIGVDLIDAAMTAPAMSEANLAQLGRDSESQEVIDGRRYRVIQREYLIQPQKSGTFELQAPVFNGKARVNYRPVAINARGTDQLVDIKPTPAQYSGAWLPSELVDLSEQWQGLEQEVKVGTPITRTLTLTALNVTKEQLPDLTSTDIEAVRSYADQSERTHVVRNGRIIAQTKTSIAYVPQKPGTYTLPAISINWFNTVTGREQVASVPEQQITVVAADGSKVTAIEPPQTEQITTPDIDVSEGENTNLVQEETGTLSWWLALPGYLLWLVTLLLWWFSHKRSKAQTVAPSQQTAPIAQASVRDIQDAAAKNDPKTLYQAIDAYAKAHYGSIDAWLALWPQDAVQEFAKLRQSLYSPSSAEVDYGTIAKAAAYTPRPSHKSQAELDSLY</sequence>
<dbReference type="PANTHER" id="PTHR40940:SF1">
    <property type="entry name" value="PROTEIN BATD"/>
    <property type="match status" value="1"/>
</dbReference>
<dbReference type="RefSeq" id="WP_342677938.1">
    <property type="nucleotide sequence ID" value="NZ_JBCGCU010000007.1"/>
</dbReference>
<keyword evidence="1" id="KW-0812">Transmembrane</keyword>
<protein>
    <submittedName>
        <fullName evidence="4">BatD family protein</fullName>
    </submittedName>
</protein>
<keyword evidence="1" id="KW-0472">Membrane</keyword>
<feature type="domain" description="DUF7939" evidence="3">
    <location>
        <begin position="453"/>
        <end position="516"/>
    </location>
</feature>
<comment type="caution">
    <text evidence="4">The sequence shown here is derived from an EMBL/GenBank/DDBJ whole genome shotgun (WGS) entry which is preliminary data.</text>
</comment>
<reference evidence="4 5" key="1">
    <citation type="submission" date="2024-03" db="EMBL/GenBank/DDBJ databases">
        <title>Pseudoalteromonas qingdaonensis sp. nov., isolated from the intestines of marine benthic organisms.</title>
        <authorList>
            <person name="Lin X."/>
            <person name="Fang S."/>
            <person name="Hu X."/>
        </authorList>
    </citation>
    <scope>NUCLEOTIDE SEQUENCE [LARGE SCALE GENOMIC DNA]</scope>
    <source>
        <strain evidence="4 5">YIC-827</strain>
    </source>
</reference>
<keyword evidence="1" id="KW-1133">Transmembrane helix</keyword>
<evidence type="ECO:0000313" key="4">
    <source>
        <dbReference type="EMBL" id="MEM0515361.1"/>
    </source>
</evidence>